<evidence type="ECO:0000313" key="6">
    <source>
        <dbReference type="Proteomes" id="UP000070505"/>
    </source>
</evidence>
<dbReference type="PATRIC" id="fig|2702.101.peg.733"/>
<organism evidence="5 6">
    <name type="scientific">Gardnerella vaginalis</name>
    <dbReference type="NCBI Taxonomy" id="2702"/>
    <lineage>
        <taxon>Bacteria</taxon>
        <taxon>Bacillati</taxon>
        <taxon>Actinomycetota</taxon>
        <taxon>Actinomycetes</taxon>
        <taxon>Bifidobacteriales</taxon>
        <taxon>Bifidobacteriaceae</taxon>
        <taxon>Gardnerella</taxon>
    </lineage>
</organism>
<name>A0A135Z683_GARVA</name>
<dbReference type="Proteomes" id="UP000070505">
    <property type="component" value="Unassembled WGS sequence"/>
</dbReference>
<evidence type="ECO:0000256" key="2">
    <source>
        <dbReference type="ARBA" id="ARBA00023125"/>
    </source>
</evidence>
<dbReference type="SUPFAM" id="SSF47413">
    <property type="entry name" value="lambda repressor-like DNA-binding domains"/>
    <property type="match status" value="1"/>
</dbReference>
<comment type="caution">
    <text evidence="5">The sequence shown here is derived from an EMBL/GenBank/DDBJ whole genome shotgun (WGS) entry which is preliminary data.</text>
</comment>
<dbReference type="InterPro" id="IPR028082">
    <property type="entry name" value="Peripla_BP_I"/>
</dbReference>
<evidence type="ECO:0000256" key="3">
    <source>
        <dbReference type="ARBA" id="ARBA00023163"/>
    </source>
</evidence>
<dbReference type="SMART" id="SM00354">
    <property type="entry name" value="HTH_LACI"/>
    <property type="match status" value="1"/>
</dbReference>
<dbReference type="SUPFAM" id="SSF53822">
    <property type="entry name" value="Periplasmic binding protein-like I"/>
    <property type="match status" value="1"/>
</dbReference>
<dbReference type="GO" id="GO:0003700">
    <property type="term" value="F:DNA-binding transcription factor activity"/>
    <property type="evidence" value="ECO:0007669"/>
    <property type="project" value="TreeGrafter"/>
</dbReference>
<dbReference type="Pfam" id="PF00356">
    <property type="entry name" value="LacI"/>
    <property type="match status" value="1"/>
</dbReference>
<dbReference type="AlphaFoldDB" id="A0A135Z683"/>
<keyword evidence="3" id="KW-0804">Transcription</keyword>
<dbReference type="Pfam" id="PF13377">
    <property type="entry name" value="Peripla_BP_3"/>
    <property type="match status" value="1"/>
</dbReference>
<reference evidence="5 6" key="1">
    <citation type="submission" date="2016-02" db="EMBL/GenBank/DDBJ databases">
        <authorList>
            <person name="Wen L."/>
            <person name="He K."/>
            <person name="Yang H."/>
        </authorList>
    </citation>
    <scope>NUCLEOTIDE SEQUENCE [LARGE SCALE GENOMIC DNA]</scope>
    <source>
        <strain evidence="5 6">CMW7778B</strain>
    </source>
</reference>
<dbReference type="Gene3D" id="1.10.260.40">
    <property type="entry name" value="lambda repressor-like DNA-binding domains"/>
    <property type="match status" value="1"/>
</dbReference>
<dbReference type="InterPro" id="IPR010982">
    <property type="entry name" value="Lambda_DNA-bd_dom_sf"/>
</dbReference>
<evidence type="ECO:0000259" key="4">
    <source>
        <dbReference type="PROSITE" id="PS50932"/>
    </source>
</evidence>
<keyword evidence="2" id="KW-0238">DNA-binding</keyword>
<proteinExistence type="predicted"/>
<dbReference type="PANTHER" id="PTHR30146">
    <property type="entry name" value="LACI-RELATED TRANSCRIPTIONAL REPRESSOR"/>
    <property type="match status" value="1"/>
</dbReference>
<protein>
    <submittedName>
        <fullName evidence="5">Transcriptional regulator, LacI family</fullName>
    </submittedName>
</protein>
<sequence>MIDVARAAGVSHQTVSRVINNSPDVSAATRVKVMDVIDKLEYRPSNAARALVTSKSHTIGLIIGESMILGVKDIVSAIESSSKSRGYFLSLSMVNEVLCTQSDIDLIVKGFDEQNIDGLIIIASTDAMFSASCKLRSNIPRVILTSTHGSVSIHEGRSLLKQNSSSSVSKFSFIGVNQWRAMADVVSVVNSSGHRDALYVAGPLMWRDAATRLSAWNKISQANSMRSRIMQCTSWKSSESYSRMNHVIEQCGIEGAQLPSVIVTASDLQAIGVIRSLYEHGFKVPADVSVVGFGDDCGMCDLFPPLTTVNIEPLTIGSLAVREMMRLIYGGSEIVFADMAHGVGLNPASVVLRASLGKPNYIK</sequence>
<keyword evidence="1" id="KW-0805">Transcription regulation</keyword>
<dbReference type="EMBL" id="LSRC01000032">
    <property type="protein sequence ID" value="KXI17129.1"/>
    <property type="molecule type" value="Genomic_DNA"/>
</dbReference>
<accession>A0A135Z683</accession>
<dbReference type="PROSITE" id="PS50932">
    <property type="entry name" value="HTH_LACI_2"/>
    <property type="match status" value="1"/>
</dbReference>
<dbReference type="PANTHER" id="PTHR30146:SF109">
    <property type="entry name" value="HTH-TYPE TRANSCRIPTIONAL REGULATOR GALS"/>
    <property type="match status" value="1"/>
</dbReference>
<dbReference type="InterPro" id="IPR000843">
    <property type="entry name" value="HTH_LacI"/>
</dbReference>
<dbReference type="InterPro" id="IPR046335">
    <property type="entry name" value="LacI/GalR-like_sensor"/>
</dbReference>
<dbReference type="CDD" id="cd01392">
    <property type="entry name" value="HTH_LacI"/>
    <property type="match status" value="1"/>
</dbReference>
<dbReference type="Gene3D" id="3.40.50.2300">
    <property type="match status" value="2"/>
</dbReference>
<evidence type="ECO:0000313" key="5">
    <source>
        <dbReference type="EMBL" id="KXI17129.1"/>
    </source>
</evidence>
<feature type="domain" description="HTH lacI-type" evidence="4">
    <location>
        <begin position="1"/>
        <end position="53"/>
    </location>
</feature>
<dbReference type="GO" id="GO:0000976">
    <property type="term" value="F:transcription cis-regulatory region binding"/>
    <property type="evidence" value="ECO:0007669"/>
    <property type="project" value="TreeGrafter"/>
</dbReference>
<evidence type="ECO:0000256" key="1">
    <source>
        <dbReference type="ARBA" id="ARBA00023015"/>
    </source>
</evidence>
<dbReference type="PROSITE" id="PS00356">
    <property type="entry name" value="HTH_LACI_1"/>
    <property type="match status" value="1"/>
</dbReference>
<gene>
    <name evidence="5" type="ORF">HMPREF3230_00753</name>
</gene>